<proteinExistence type="predicted"/>
<accession>A0ACC0H5L2</accession>
<protein>
    <submittedName>
        <fullName evidence="1">Uncharacterized protein</fullName>
    </submittedName>
</protein>
<dbReference type="Proteomes" id="UP001060215">
    <property type="component" value="Chromosome 7"/>
</dbReference>
<organism evidence="1 2">
    <name type="scientific">Camellia lanceoleosa</name>
    <dbReference type="NCBI Taxonomy" id="1840588"/>
    <lineage>
        <taxon>Eukaryota</taxon>
        <taxon>Viridiplantae</taxon>
        <taxon>Streptophyta</taxon>
        <taxon>Embryophyta</taxon>
        <taxon>Tracheophyta</taxon>
        <taxon>Spermatophyta</taxon>
        <taxon>Magnoliopsida</taxon>
        <taxon>eudicotyledons</taxon>
        <taxon>Gunneridae</taxon>
        <taxon>Pentapetalae</taxon>
        <taxon>asterids</taxon>
        <taxon>Ericales</taxon>
        <taxon>Theaceae</taxon>
        <taxon>Camellia</taxon>
    </lineage>
</organism>
<reference evidence="1 2" key="1">
    <citation type="journal article" date="2022" name="Plant J.">
        <title>Chromosome-level genome of Camellia lanceoleosa provides a valuable resource for understanding genome evolution and self-incompatibility.</title>
        <authorList>
            <person name="Gong W."/>
            <person name="Xiao S."/>
            <person name="Wang L."/>
            <person name="Liao Z."/>
            <person name="Chang Y."/>
            <person name="Mo W."/>
            <person name="Hu G."/>
            <person name="Li W."/>
            <person name="Zhao G."/>
            <person name="Zhu H."/>
            <person name="Hu X."/>
            <person name="Ji K."/>
            <person name="Xiang X."/>
            <person name="Song Q."/>
            <person name="Yuan D."/>
            <person name="Jin S."/>
            <person name="Zhang L."/>
        </authorList>
    </citation>
    <scope>NUCLEOTIDE SEQUENCE [LARGE SCALE GENOMIC DNA]</scope>
    <source>
        <strain evidence="1">SQ_2022a</strain>
    </source>
</reference>
<name>A0ACC0H5L2_9ERIC</name>
<gene>
    <name evidence="1" type="ORF">LOK49_LG07G02864</name>
</gene>
<sequence>MARYFDVVGGDARIAGEEGLVVNGSGFMIYVYMILMLGVIMSMIIFACGYTNPRKRSGGGGGRGDGGGSCGGGGGGGCGGGGGGG</sequence>
<comment type="caution">
    <text evidence="1">The sequence shown here is derived from an EMBL/GenBank/DDBJ whole genome shotgun (WGS) entry which is preliminary data.</text>
</comment>
<dbReference type="EMBL" id="CM045764">
    <property type="protein sequence ID" value="KAI8008435.1"/>
    <property type="molecule type" value="Genomic_DNA"/>
</dbReference>
<evidence type="ECO:0000313" key="2">
    <source>
        <dbReference type="Proteomes" id="UP001060215"/>
    </source>
</evidence>
<evidence type="ECO:0000313" key="1">
    <source>
        <dbReference type="EMBL" id="KAI8008435.1"/>
    </source>
</evidence>
<keyword evidence="2" id="KW-1185">Reference proteome</keyword>